<dbReference type="Proteomes" id="UP000299102">
    <property type="component" value="Unassembled WGS sequence"/>
</dbReference>
<reference evidence="1 2" key="1">
    <citation type="journal article" date="2019" name="Commun. Biol.">
        <title>The bagworm genome reveals a unique fibroin gene that provides high tensile strength.</title>
        <authorList>
            <person name="Kono N."/>
            <person name="Nakamura H."/>
            <person name="Ohtoshi R."/>
            <person name="Tomita M."/>
            <person name="Numata K."/>
            <person name="Arakawa K."/>
        </authorList>
    </citation>
    <scope>NUCLEOTIDE SEQUENCE [LARGE SCALE GENOMIC DNA]</scope>
</reference>
<name>A0A4C1XSQ4_EUMVA</name>
<accession>A0A4C1XSQ4</accession>
<comment type="caution">
    <text evidence="1">The sequence shown here is derived from an EMBL/GenBank/DDBJ whole genome shotgun (WGS) entry which is preliminary data.</text>
</comment>
<gene>
    <name evidence="1" type="ORF">EVAR_37689_1</name>
</gene>
<evidence type="ECO:0000313" key="2">
    <source>
        <dbReference type="Proteomes" id="UP000299102"/>
    </source>
</evidence>
<dbReference type="EMBL" id="BGZK01000946">
    <property type="protein sequence ID" value="GBP66042.1"/>
    <property type="molecule type" value="Genomic_DNA"/>
</dbReference>
<protein>
    <submittedName>
        <fullName evidence="1">Uncharacterized protein</fullName>
    </submittedName>
</protein>
<organism evidence="1 2">
    <name type="scientific">Eumeta variegata</name>
    <name type="common">Bagworm moth</name>
    <name type="synonym">Eumeta japonica</name>
    <dbReference type="NCBI Taxonomy" id="151549"/>
    <lineage>
        <taxon>Eukaryota</taxon>
        <taxon>Metazoa</taxon>
        <taxon>Ecdysozoa</taxon>
        <taxon>Arthropoda</taxon>
        <taxon>Hexapoda</taxon>
        <taxon>Insecta</taxon>
        <taxon>Pterygota</taxon>
        <taxon>Neoptera</taxon>
        <taxon>Endopterygota</taxon>
        <taxon>Lepidoptera</taxon>
        <taxon>Glossata</taxon>
        <taxon>Ditrysia</taxon>
        <taxon>Tineoidea</taxon>
        <taxon>Psychidae</taxon>
        <taxon>Oiketicinae</taxon>
        <taxon>Eumeta</taxon>
    </lineage>
</organism>
<dbReference type="AlphaFoldDB" id="A0A4C1XSQ4"/>
<keyword evidence="2" id="KW-1185">Reference proteome</keyword>
<proteinExistence type="predicted"/>
<sequence length="167" mass="19043">MQDMVPRNKITCISRPWSNATPRLLQVLTSDSGFKFRFELHVYSNYACRFKLHRAHVCASGAVDRLTLKSLYRSYVRRPKRSIGYILKNIFNGLRAQLSFGRLRAGRRPAPPRSDPGHGRELIERTSTLHRHAITAKANRPPVEASGIYAAFELRHTFSIAVSVLRV</sequence>
<evidence type="ECO:0000313" key="1">
    <source>
        <dbReference type="EMBL" id="GBP66042.1"/>
    </source>
</evidence>